<dbReference type="InterPro" id="IPR032710">
    <property type="entry name" value="NTF2-like_dom_sf"/>
</dbReference>
<reference evidence="2" key="1">
    <citation type="submission" date="2021-04" db="EMBL/GenBank/DDBJ databases">
        <title>Isolation of p-tert-butylphenol degrading bacteria Sphingobium phenoxybenzoativorans Tas13 from active sludge.</title>
        <authorList>
            <person name="Li Y."/>
        </authorList>
    </citation>
    <scope>NUCLEOTIDE SEQUENCE</scope>
    <source>
        <strain evidence="2">Tas13</strain>
    </source>
</reference>
<dbReference type="RefSeq" id="WP_212610045.1">
    <property type="nucleotide sequence ID" value="NZ_CP073910.1"/>
</dbReference>
<gene>
    <name evidence="2" type="ORF">KFK14_04680</name>
</gene>
<dbReference type="Gene3D" id="3.10.450.50">
    <property type="match status" value="1"/>
</dbReference>
<proteinExistence type="predicted"/>
<evidence type="ECO:0000259" key="1">
    <source>
        <dbReference type="Pfam" id="PF13577"/>
    </source>
</evidence>
<name>A0A975KB58_9SPHN</name>
<dbReference type="KEGG" id="spph:KFK14_04680"/>
<evidence type="ECO:0000313" key="2">
    <source>
        <dbReference type="EMBL" id="QUT06742.1"/>
    </source>
</evidence>
<protein>
    <submittedName>
        <fullName evidence="2">Nuclear transport factor 2 family protein</fullName>
    </submittedName>
</protein>
<dbReference type="EMBL" id="CP073910">
    <property type="protein sequence ID" value="QUT06742.1"/>
    <property type="molecule type" value="Genomic_DNA"/>
</dbReference>
<organism evidence="2 3">
    <name type="scientific">Sphingobium phenoxybenzoativorans</name>
    <dbReference type="NCBI Taxonomy" id="1592790"/>
    <lineage>
        <taxon>Bacteria</taxon>
        <taxon>Pseudomonadati</taxon>
        <taxon>Pseudomonadota</taxon>
        <taxon>Alphaproteobacteria</taxon>
        <taxon>Sphingomonadales</taxon>
        <taxon>Sphingomonadaceae</taxon>
        <taxon>Sphingobium</taxon>
    </lineage>
</organism>
<accession>A0A975KB58</accession>
<feature type="domain" description="SnoaL-like" evidence="1">
    <location>
        <begin position="7"/>
        <end position="126"/>
    </location>
</feature>
<dbReference type="Pfam" id="PF13577">
    <property type="entry name" value="SnoaL_4"/>
    <property type="match status" value="1"/>
</dbReference>
<dbReference type="Proteomes" id="UP000681425">
    <property type="component" value="Chromosome"/>
</dbReference>
<dbReference type="AlphaFoldDB" id="A0A975KB58"/>
<evidence type="ECO:0000313" key="3">
    <source>
        <dbReference type="Proteomes" id="UP000681425"/>
    </source>
</evidence>
<sequence>MAHDIQYLSDYVDIRQLNALYNRYADIGDGQAYSSLYTVDAEFNIVGNRIYRGRAEIASAAAATSVTVHVTTETELDIQGDTAFQKVRFISCYRAPDKAKNDFVATGWYIDELRRTDEGWRYHRRRVELDLDTNEVFRKMTISDQFNALAEAQ</sequence>
<keyword evidence="3" id="KW-1185">Reference proteome</keyword>
<dbReference type="SUPFAM" id="SSF54427">
    <property type="entry name" value="NTF2-like"/>
    <property type="match status" value="1"/>
</dbReference>
<dbReference type="InterPro" id="IPR037401">
    <property type="entry name" value="SnoaL-like"/>
</dbReference>